<gene>
    <name evidence="1" type="ORF">OYG11_11930</name>
</gene>
<dbReference type="EMBL" id="JAPQFC010000637">
    <property type="protein sequence ID" value="MCY6524910.1"/>
    <property type="molecule type" value="Genomic_DNA"/>
</dbReference>
<reference evidence="1" key="2">
    <citation type="submission" date="2022-12" db="EMBL/GenBank/DDBJ databases">
        <authorList>
            <person name="Kardos G."/>
            <person name="Sarkozi R."/>
            <person name="Laczko L."/>
            <person name="Marton S."/>
            <person name="Makrai L."/>
            <person name="Banyai K."/>
            <person name="Fodor L."/>
        </authorList>
    </citation>
    <scope>NUCLEOTIDE SEQUENCE</scope>
    <source>
        <strain evidence="1">84/14</strain>
    </source>
</reference>
<dbReference type="AlphaFoldDB" id="A0A9Q4H7E2"/>
<evidence type="ECO:0000313" key="1">
    <source>
        <dbReference type="EMBL" id="MCY6524910.1"/>
    </source>
</evidence>
<feature type="non-terminal residue" evidence="1">
    <location>
        <position position="1"/>
    </location>
</feature>
<organism evidence="1 2">
    <name type="scientific">Actinobacillus pleuropneumoniae</name>
    <name type="common">Haemophilus pleuropneumoniae</name>
    <dbReference type="NCBI Taxonomy" id="715"/>
    <lineage>
        <taxon>Bacteria</taxon>
        <taxon>Pseudomonadati</taxon>
        <taxon>Pseudomonadota</taxon>
        <taxon>Gammaproteobacteria</taxon>
        <taxon>Pasteurellales</taxon>
        <taxon>Pasteurellaceae</taxon>
        <taxon>Actinobacillus</taxon>
    </lineage>
</organism>
<sequence>IEKMKKFMQHKTPRQQLNSVYHFSLIRILVDHQLGLQGIAWEDFISRDFFSTPAVISEVEH</sequence>
<accession>A0A9Q4H7E2</accession>
<dbReference type="RefSeq" id="WP_267992108.1">
    <property type="nucleotide sequence ID" value="NZ_JAPQFC010000637.1"/>
</dbReference>
<reference evidence="1" key="1">
    <citation type="journal article" date="2021" name="Vet Sci">
        <title>O-Serogroups and Pathovirotypes of Escherichia coli Isolated from Post-Weaning Piglets Showing Diarrhoea and/or Oedema in South Korea.</title>
        <authorList>
            <person name="Byun J.W."/>
            <person name="Moon B.Y."/>
            <person name="Do K.H."/>
            <person name="Lee K."/>
            <person name="Lee H.Y."/>
            <person name="Kim W.I."/>
            <person name="So B."/>
            <person name="Lee W.K."/>
        </authorList>
    </citation>
    <scope>NUCLEOTIDE SEQUENCE</scope>
    <source>
        <strain evidence="1">84/14</strain>
    </source>
</reference>
<name>A0A9Q4H7E2_ACTPL</name>
<evidence type="ECO:0000313" key="2">
    <source>
        <dbReference type="Proteomes" id="UP001077788"/>
    </source>
</evidence>
<dbReference type="Proteomes" id="UP001077788">
    <property type="component" value="Unassembled WGS sequence"/>
</dbReference>
<proteinExistence type="predicted"/>
<comment type="caution">
    <text evidence="1">The sequence shown here is derived from an EMBL/GenBank/DDBJ whole genome shotgun (WGS) entry which is preliminary data.</text>
</comment>
<protein>
    <submittedName>
        <fullName evidence="1">Uncharacterized protein</fullName>
    </submittedName>
</protein>